<accession>A0A150QJ42</accession>
<evidence type="ECO:0000256" key="2">
    <source>
        <dbReference type="ARBA" id="ARBA00022737"/>
    </source>
</evidence>
<dbReference type="EMBL" id="JEMA01000598">
    <property type="protein sequence ID" value="KYF68025.1"/>
    <property type="molecule type" value="Genomic_DNA"/>
</dbReference>
<evidence type="ECO:0000313" key="6">
    <source>
        <dbReference type="EMBL" id="KYF68025.1"/>
    </source>
</evidence>
<feature type="region of interest" description="Disordered" evidence="4">
    <location>
        <begin position="269"/>
        <end position="292"/>
    </location>
</feature>
<organism evidence="6 7">
    <name type="scientific">Sorangium cellulosum</name>
    <name type="common">Polyangium cellulosum</name>
    <dbReference type="NCBI Taxonomy" id="56"/>
    <lineage>
        <taxon>Bacteria</taxon>
        <taxon>Pseudomonadati</taxon>
        <taxon>Myxococcota</taxon>
        <taxon>Polyangia</taxon>
        <taxon>Polyangiales</taxon>
        <taxon>Polyangiaceae</taxon>
        <taxon>Sorangium</taxon>
    </lineage>
</organism>
<proteinExistence type="predicted"/>
<dbReference type="Pfam" id="PF25023">
    <property type="entry name" value="TEN_YD-shell"/>
    <property type="match status" value="1"/>
</dbReference>
<evidence type="ECO:0000256" key="1">
    <source>
        <dbReference type="ARBA" id="ARBA00022536"/>
    </source>
</evidence>
<dbReference type="Gene3D" id="2.180.10.10">
    <property type="entry name" value="RHS repeat-associated core"/>
    <property type="match status" value="1"/>
</dbReference>
<dbReference type="RefSeq" id="WP_061609393.1">
    <property type="nucleotide sequence ID" value="NZ_JEMA01000598.1"/>
</dbReference>
<evidence type="ECO:0000313" key="7">
    <source>
        <dbReference type="Proteomes" id="UP000075260"/>
    </source>
</evidence>
<evidence type="ECO:0000256" key="3">
    <source>
        <dbReference type="ARBA" id="ARBA00023157"/>
    </source>
</evidence>
<keyword evidence="3" id="KW-1015">Disulfide bond</keyword>
<dbReference type="AlphaFoldDB" id="A0A150QJ42"/>
<keyword evidence="2" id="KW-0677">Repeat</keyword>
<dbReference type="InterPro" id="IPR051216">
    <property type="entry name" value="Teneurin"/>
</dbReference>
<keyword evidence="1" id="KW-0245">EGF-like domain</keyword>
<feature type="domain" description="Teneurin-like YD-shell" evidence="5">
    <location>
        <begin position="15"/>
        <end position="260"/>
    </location>
</feature>
<evidence type="ECO:0000256" key="4">
    <source>
        <dbReference type="SAM" id="MobiDB-lite"/>
    </source>
</evidence>
<dbReference type="Proteomes" id="UP000075260">
    <property type="component" value="Unassembled WGS sequence"/>
</dbReference>
<protein>
    <recommendedName>
        <fullName evidence="5">Teneurin-like YD-shell domain-containing protein</fullName>
    </recommendedName>
</protein>
<evidence type="ECO:0000259" key="5">
    <source>
        <dbReference type="Pfam" id="PF25023"/>
    </source>
</evidence>
<reference evidence="6 7" key="1">
    <citation type="submission" date="2014-02" db="EMBL/GenBank/DDBJ databases">
        <title>The small core and large imbalanced accessory genome model reveals a collaborative survival strategy of Sorangium cellulosum strains in nature.</title>
        <authorList>
            <person name="Han K."/>
            <person name="Peng R."/>
            <person name="Blom J."/>
            <person name="Li Y.-Z."/>
        </authorList>
    </citation>
    <scope>NUCLEOTIDE SEQUENCE [LARGE SCALE GENOMIC DNA]</scope>
    <source>
        <strain evidence="6 7">So0008-312</strain>
    </source>
</reference>
<sequence length="292" mass="31850">MDRGDCGREASYAPDALGRIEQRTETVLGETHVYGYDYDLAGRLTDVTRDGVLVAHYDYDANGNRLARTSGAATESGTYDDQDRLLTYGTRTYVTSPAGDRTSVTDTATSATTTFTYDPGGNLRHVDLPDGMDIDYLVDGEGHRVWKQRNGVNVQGFLYRSALQPVAELDGAGAVVARFVYAQRRNVPDLVIKGGATYRILTDHLGSPRLVVDAASGQVAQRLDYDEWGNVTLDTNPGFQPFGFAGGLYDRDTRLVRFGGLERACGAAPRSVVPPAKSSTLRHRSTAEKSRR</sequence>
<dbReference type="PANTHER" id="PTHR11219:SF69">
    <property type="entry name" value="TENEURIN-A"/>
    <property type="match status" value="1"/>
</dbReference>
<gene>
    <name evidence="6" type="ORF">BE15_26440</name>
</gene>
<dbReference type="InterPro" id="IPR056823">
    <property type="entry name" value="TEN-like_YD-shell"/>
</dbReference>
<dbReference type="OrthoDB" id="5458729at2"/>
<comment type="caution">
    <text evidence="6">The sequence shown here is derived from an EMBL/GenBank/DDBJ whole genome shotgun (WGS) entry which is preliminary data.</text>
</comment>
<name>A0A150QJ42_SORCE</name>
<dbReference type="PANTHER" id="PTHR11219">
    <property type="entry name" value="TENEURIN AND N-ACETYLGLUCOSAMINE-1-PHOSPHODIESTER ALPHA-N-ACETYLGLUCOSAMINIDASE"/>
    <property type="match status" value="1"/>
</dbReference>